<evidence type="ECO:0000313" key="3">
    <source>
        <dbReference type="Proteomes" id="UP001159641"/>
    </source>
</evidence>
<evidence type="ECO:0000256" key="1">
    <source>
        <dbReference type="SAM" id="MobiDB-lite"/>
    </source>
</evidence>
<reference evidence="2 3" key="1">
    <citation type="submission" date="2022-11" db="EMBL/GenBank/DDBJ databases">
        <title>Whole genome sequence of Eschrichtius robustus ER-17-0199.</title>
        <authorList>
            <person name="Bruniche-Olsen A."/>
            <person name="Black A.N."/>
            <person name="Fields C.J."/>
            <person name="Walden K."/>
            <person name="Dewoody J.A."/>
        </authorList>
    </citation>
    <scope>NUCLEOTIDE SEQUENCE [LARGE SCALE GENOMIC DNA]</scope>
    <source>
        <strain evidence="2">ER-17-0199</strain>
        <tissue evidence="2">Blubber</tissue>
    </source>
</reference>
<accession>A0AB34I3D0</accession>
<dbReference type="AlphaFoldDB" id="A0AB34I3D0"/>
<feature type="compositionally biased region" description="Basic and acidic residues" evidence="1">
    <location>
        <begin position="154"/>
        <end position="163"/>
    </location>
</feature>
<dbReference type="EMBL" id="JAIQCJ010000212">
    <property type="protein sequence ID" value="KAJ8797586.1"/>
    <property type="molecule type" value="Genomic_DNA"/>
</dbReference>
<feature type="compositionally biased region" description="Low complexity" evidence="1">
    <location>
        <begin position="8"/>
        <end position="21"/>
    </location>
</feature>
<organism evidence="2 3">
    <name type="scientific">Eschrichtius robustus</name>
    <name type="common">California gray whale</name>
    <name type="synonym">Eschrichtius gibbosus</name>
    <dbReference type="NCBI Taxonomy" id="9764"/>
    <lineage>
        <taxon>Eukaryota</taxon>
        <taxon>Metazoa</taxon>
        <taxon>Chordata</taxon>
        <taxon>Craniata</taxon>
        <taxon>Vertebrata</taxon>
        <taxon>Euteleostomi</taxon>
        <taxon>Mammalia</taxon>
        <taxon>Eutheria</taxon>
        <taxon>Laurasiatheria</taxon>
        <taxon>Artiodactyla</taxon>
        <taxon>Whippomorpha</taxon>
        <taxon>Cetacea</taxon>
        <taxon>Mysticeti</taxon>
        <taxon>Eschrichtiidae</taxon>
        <taxon>Eschrichtius</taxon>
    </lineage>
</organism>
<protein>
    <submittedName>
        <fullName evidence="2">Uncharacterized protein</fullName>
    </submittedName>
</protein>
<keyword evidence="3" id="KW-1185">Reference proteome</keyword>
<proteinExistence type="predicted"/>
<dbReference type="Proteomes" id="UP001159641">
    <property type="component" value="Unassembled WGS sequence"/>
</dbReference>
<feature type="compositionally biased region" description="Polar residues" evidence="1">
    <location>
        <begin position="204"/>
        <end position="213"/>
    </location>
</feature>
<name>A0AB34I3D0_ESCRO</name>
<feature type="region of interest" description="Disordered" evidence="1">
    <location>
        <begin position="1"/>
        <end position="213"/>
    </location>
</feature>
<feature type="compositionally biased region" description="Gly residues" evidence="1">
    <location>
        <begin position="76"/>
        <end position="87"/>
    </location>
</feature>
<gene>
    <name evidence="2" type="ORF">J1605_017318</name>
</gene>
<evidence type="ECO:0000313" key="2">
    <source>
        <dbReference type="EMBL" id="KAJ8797586.1"/>
    </source>
</evidence>
<sequence length="213" mass="22166">MQAGAAGPGRSCSRSCGSRSPLLYRTAQKREPGGREGLSLHPWPVRQPCDVRELFGEGPPQAQSLLPQVSEEVQARGGGTCLRGGSGQPLPCQALSFLLPPGGHQTDPSEGPEHVLETVDADPTNWAAASPPPHRKEPLGGPAGPAPGSGRQGRTRECAERTLRTLLLPGDKVPLHQRPVGSKQGAGKTRPDGEGPAPAGQLFLPTSQAQEGD</sequence>
<comment type="caution">
    <text evidence="2">The sequence shown here is derived from an EMBL/GenBank/DDBJ whole genome shotgun (WGS) entry which is preliminary data.</text>
</comment>